<evidence type="ECO:0000313" key="2">
    <source>
        <dbReference type="Proteomes" id="UP001165586"/>
    </source>
</evidence>
<dbReference type="EMBL" id="JANLCJ010000024">
    <property type="protein sequence ID" value="MCS5736412.1"/>
    <property type="molecule type" value="Genomic_DNA"/>
</dbReference>
<accession>A0ABT2H939</accession>
<name>A0ABT2H939_9MICO</name>
<dbReference type="RefSeq" id="WP_259542334.1">
    <property type="nucleotide sequence ID" value="NZ_JANLCJ010000024.1"/>
</dbReference>
<reference evidence="1" key="1">
    <citation type="submission" date="2022-08" db="EMBL/GenBank/DDBJ databases">
        <authorList>
            <person name="Deng Y."/>
            <person name="Han X.-F."/>
            <person name="Zhang Y.-Q."/>
        </authorList>
    </citation>
    <scope>NUCLEOTIDE SEQUENCE</scope>
    <source>
        <strain evidence="1">CPCC 203386</strain>
    </source>
</reference>
<proteinExistence type="predicted"/>
<sequence>MCGIKLKDYAPVANIIARLQVLAPDLFIFKGVTPEQLNDMLIYNHGNRTVYEGVLGADLDSLSILLLGAYLEKWLLLPGYYKQVQIGANSYKTKKEVIETLGNKDVANKVAAFNSDV</sequence>
<dbReference type="Proteomes" id="UP001165586">
    <property type="component" value="Unassembled WGS sequence"/>
</dbReference>
<keyword evidence="2" id="KW-1185">Reference proteome</keyword>
<feature type="non-terminal residue" evidence="1">
    <location>
        <position position="117"/>
    </location>
</feature>
<comment type="caution">
    <text evidence="1">The sequence shown here is derived from an EMBL/GenBank/DDBJ whole genome shotgun (WGS) entry which is preliminary data.</text>
</comment>
<protein>
    <submittedName>
        <fullName evidence="1">Uncharacterized protein</fullName>
    </submittedName>
</protein>
<organism evidence="1 2">
    <name type="scientific">Herbiconiux daphne</name>
    <dbReference type="NCBI Taxonomy" id="2970914"/>
    <lineage>
        <taxon>Bacteria</taxon>
        <taxon>Bacillati</taxon>
        <taxon>Actinomycetota</taxon>
        <taxon>Actinomycetes</taxon>
        <taxon>Micrococcales</taxon>
        <taxon>Microbacteriaceae</taxon>
        <taxon>Herbiconiux</taxon>
    </lineage>
</organism>
<gene>
    <name evidence="1" type="ORF">N1032_22005</name>
</gene>
<evidence type="ECO:0000313" key="1">
    <source>
        <dbReference type="EMBL" id="MCS5736412.1"/>
    </source>
</evidence>